<dbReference type="AlphaFoldDB" id="A0A7R9F0N7"/>
<sequence>MTLLPKPSTTLPALQCLLDCVLRDFGIMTDNGINTGNLVKLAMNTQGGKESINVSEIVQALSSCVNIAQLPKCLGEDFLAADSEVPGSILGSSRFFCETVDLERALTQPHETKLRTT</sequence>
<organism evidence="1">
    <name type="scientific">Timema bartmani</name>
    <dbReference type="NCBI Taxonomy" id="61472"/>
    <lineage>
        <taxon>Eukaryota</taxon>
        <taxon>Metazoa</taxon>
        <taxon>Ecdysozoa</taxon>
        <taxon>Arthropoda</taxon>
        <taxon>Hexapoda</taxon>
        <taxon>Insecta</taxon>
        <taxon>Pterygota</taxon>
        <taxon>Neoptera</taxon>
        <taxon>Polyneoptera</taxon>
        <taxon>Phasmatodea</taxon>
        <taxon>Timematodea</taxon>
        <taxon>Timematoidea</taxon>
        <taxon>Timematidae</taxon>
        <taxon>Timema</taxon>
    </lineage>
</organism>
<protein>
    <submittedName>
        <fullName evidence="1">Uncharacterized protein</fullName>
    </submittedName>
</protein>
<name>A0A7R9F0N7_9NEOP</name>
<proteinExistence type="predicted"/>
<dbReference type="InterPro" id="IPR036728">
    <property type="entry name" value="PBP_GOBP_sf"/>
</dbReference>
<dbReference type="EMBL" id="OD566254">
    <property type="protein sequence ID" value="CAD7443642.1"/>
    <property type="molecule type" value="Genomic_DNA"/>
</dbReference>
<dbReference type="SUPFAM" id="SSF47565">
    <property type="entry name" value="Insect pheromone/odorant-binding proteins"/>
    <property type="match status" value="1"/>
</dbReference>
<reference evidence="1" key="1">
    <citation type="submission" date="2020-11" db="EMBL/GenBank/DDBJ databases">
        <authorList>
            <person name="Tran Van P."/>
        </authorList>
    </citation>
    <scope>NUCLEOTIDE SEQUENCE</scope>
</reference>
<dbReference type="GO" id="GO:0005549">
    <property type="term" value="F:odorant binding"/>
    <property type="evidence" value="ECO:0007669"/>
    <property type="project" value="InterPro"/>
</dbReference>
<evidence type="ECO:0000313" key="1">
    <source>
        <dbReference type="EMBL" id="CAD7443642.1"/>
    </source>
</evidence>
<gene>
    <name evidence="1" type="ORF">TBIB3V08_LOCUS6043</name>
</gene>
<dbReference type="Gene3D" id="1.10.238.20">
    <property type="entry name" value="Pheromone/general odorant binding protein domain"/>
    <property type="match status" value="1"/>
</dbReference>
<accession>A0A7R9F0N7</accession>
<dbReference type="CDD" id="cd23992">
    <property type="entry name" value="PBP_GOBP"/>
    <property type="match status" value="1"/>
</dbReference>